<comment type="caution">
    <text evidence="1">The sequence shown here is derived from an EMBL/GenBank/DDBJ whole genome shotgun (WGS) entry which is preliminary data.</text>
</comment>
<evidence type="ECO:0000313" key="1">
    <source>
        <dbReference type="EMBL" id="EFK95591.1"/>
    </source>
</evidence>
<reference evidence="1" key="1">
    <citation type="submission" date="2010-07" db="EMBL/GenBank/DDBJ databases">
        <authorList>
            <consortium name="CONSOLIDER consortium CSD2007-00005"/>
            <person name="Guazzaroni M.-E."/>
            <person name="Richter M."/>
            <person name="Garcia-Salamanca A."/>
            <person name="Yarza P."/>
            <person name="Ferrer M."/>
        </authorList>
    </citation>
    <scope>NUCLEOTIDE SEQUENCE</scope>
</reference>
<organism evidence="1">
    <name type="scientific">sediment metagenome</name>
    <dbReference type="NCBI Taxonomy" id="749907"/>
    <lineage>
        <taxon>unclassified sequences</taxon>
        <taxon>metagenomes</taxon>
        <taxon>ecological metagenomes</taxon>
    </lineage>
</organism>
<gene>
    <name evidence="1" type="ORF">LDC_2398</name>
</gene>
<dbReference type="AlphaFoldDB" id="D9PLH5"/>
<accession>D9PLH5</accession>
<dbReference type="EMBL" id="ADZX01000728">
    <property type="protein sequence ID" value="EFK95591.1"/>
    <property type="molecule type" value="Genomic_DNA"/>
</dbReference>
<name>D9PLH5_9ZZZZ</name>
<feature type="non-terminal residue" evidence="1">
    <location>
        <position position="66"/>
    </location>
</feature>
<sequence>MVNKIKSPADLLAMAAKAKESIDLRSGAKEIKVTVHMGTCGIAAGARQVVVDFISEIADAKLDNVT</sequence>
<proteinExistence type="predicted"/>
<protein>
    <submittedName>
        <fullName evidence="1">Ferredoxin</fullName>
    </submittedName>
</protein>
<reference evidence="1" key="2">
    <citation type="journal article" date="2011" name="Microb. Ecol.">
        <title>Taxonomic and Functional Metagenomic Profiling of the Microbial Community in the Anoxic Sediment of a Sub-saline Shallow Lake (Laguna de Carrizo, Central Spain).</title>
        <authorList>
            <person name="Ferrer M."/>
            <person name="Guazzaroni M.E."/>
            <person name="Richter M."/>
            <person name="Garcia-Salamanca A."/>
            <person name="Yarza P."/>
            <person name="Suarez-Suarez A."/>
            <person name="Solano J."/>
            <person name="Alcaide M."/>
            <person name="van Dillewijn P."/>
            <person name="Molina-Henares M.A."/>
            <person name="Lopez-Cortes N."/>
            <person name="Al-Ramahi Y."/>
            <person name="Guerrero C."/>
            <person name="Acosta A."/>
            <person name="de Eugenio L.I."/>
            <person name="Martinez V."/>
            <person name="Marques S."/>
            <person name="Rojo F."/>
            <person name="Santero E."/>
            <person name="Genilloud O."/>
            <person name="Perez-Perez J."/>
            <person name="Rossello-Mora R."/>
            <person name="Ramos J.L."/>
        </authorList>
    </citation>
    <scope>NUCLEOTIDE SEQUENCE</scope>
</reference>